<comment type="caution">
    <text evidence="1">The sequence shown here is derived from an EMBL/GenBank/DDBJ whole genome shotgun (WGS) entry which is preliminary data.</text>
</comment>
<name>A0ACA9KHC8_9GLOM</name>
<organism evidence="1 2">
    <name type="scientific">Dentiscutata heterogama</name>
    <dbReference type="NCBI Taxonomy" id="1316150"/>
    <lineage>
        <taxon>Eukaryota</taxon>
        <taxon>Fungi</taxon>
        <taxon>Fungi incertae sedis</taxon>
        <taxon>Mucoromycota</taxon>
        <taxon>Glomeromycotina</taxon>
        <taxon>Glomeromycetes</taxon>
        <taxon>Diversisporales</taxon>
        <taxon>Gigasporaceae</taxon>
        <taxon>Dentiscutata</taxon>
    </lineage>
</organism>
<reference evidence="1" key="1">
    <citation type="submission" date="2021-06" db="EMBL/GenBank/DDBJ databases">
        <authorList>
            <person name="Kallberg Y."/>
            <person name="Tangrot J."/>
            <person name="Rosling A."/>
        </authorList>
    </citation>
    <scope>NUCLEOTIDE SEQUENCE</scope>
    <source>
        <strain evidence="1">IL203A</strain>
    </source>
</reference>
<protein>
    <submittedName>
        <fullName evidence="1">10671_t:CDS:1</fullName>
    </submittedName>
</protein>
<dbReference type="EMBL" id="CAJVPU010001128">
    <property type="protein sequence ID" value="CAG8472056.1"/>
    <property type="molecule type" value="Genomic_DNA"/>
</dbReference>
<sequence length="163" mass="17834">NTVTKLVGSKLFSSLIVKTKILLLFFNQIDSDIAVDREGAPISPPHKFQKNPNYVVEIDHLEHKKIEPKVAEKKETTATNGVKSLFARGLITLVNKVRIYTKLQITSIPEYIIAGGLSAALVMAPVKSVITNSRTGAALLRDGPGSTAYFGAYELTKDLTTRH</sequence>
<proteinExistence type="predicted"/>
<keyword evidence="2" id="KW-1185">Reference proteome</keyword>
<dbReference type="Proteomes" id="UP000789702">
    <property type="component" value="Unassembled WGS sequence"/>
</dbReference>
<evidence type="ECO:0000313" key="2">
    <source>
        <dbReference type="Proteomes" id="UP000789702"/>
    </source>
</evidence>
<accession>A0ACA9KHC8</accession>
<feature type="non-terminal residue" evidence="1">
    <location>
        <position position="1"/>
    </location>
</feature>
<evidence type="ECO:0000313" key="1">
    <source>
        <dbReference type="EMBL" id="CAG8472056.1"/>
    </source>
</evidence>
<gene>
    <name evidence="1" type="ORF">DHETER_LOCUS1759</name>
</gene>